<name>A0A6N1X6D0_9BURK</name>
<dbReference type="KEGG" id="aant:HUK68_02680"/>
<accession>A0A6N1X6D0</accession>
<reference evidence="1 2" key="1">
    <citation type="submission" date="2020-06" db="EMBL/GenBank/DDBJ databases">
        <title>Acidovorax antarctica sp. nov., isolated from Corinth ice sheet soil, Antarctic Fields Peninsula.</title>
        <authorList>
            <person name="Xu Q."/>
            <person name="Peng F."/>
        </authorList>
    </citation>
    <scope>NUCLEOTIDE SEQUENCE [LARGE SCALE GENOMIC DNA]</scope>
    <source>
        <strain evidence="1 2">16-35-5</strain>
    </source>
</reference>
<dbReference type="Proteomes" id="UP000509579">
    <property type="component" value="Chromosome"/>
</dbReference>
<evidence type="ECO:0000313" key="2">
    <source>
        <dbReference type="Proteomes" id="UP000509579"/>
    </source>
</evidence>
<protein>
    <submittedName>
        <fullName evidence="1">Uncharacterized protein</fullName>
    </submittedName>
</protein>
<organism evidence="1 2">
    <name type="scientific">Comamonas antarctica</name>
    <dbReference type="NCBI Taxonomy" id="2743470"/>
    <lineage>
        <taxon>Bacteria</taxon>
        <taxon>Pseudomonadati</taxon>
        <taxon>Pseudomonadota</taxon>
        <taxon>Betaproteobacteria</taxon>
        <taxon>Burkholderiales</taxon>
        <taxon>Comamonadaceae</taxon>
        <taxon>Comamonas</taxon>
    </lineage>
</organism>
<dbReference type="EMBL" id="CP054840">
    <property type="protein sequence ID" value="QKV54914.1"/>
    <property type="molecule type" value="Genomic_DNA"/>
</dbReference>
<keyword evidence="2" id="KW-1185">Reference proteome</keyword>
<sequence length="609" mass="68284">MRLTDWAQAGRAYCAELPKLAFPLVGDAPEFYVPQRTILRMSDGAQMHTHLWCYLERKLLPGKFYQFNPSSLSAQRVKDMSRVIERLSKRFRFDNARPRTVTQGLHFLASILNWLDEPNHQGRYEAVLSDPDLALEALKQHHSYVRQRMQANRTGNNFGQAAASNLDTNAIKMMSVVHDREYGDEIEPIPFFHSEGVKPPKTESVAGFMACLQGVFDSVTEITLDAQLDARKEAPLGALRWDTGEIAHSVEIPPQTRIERLMELGCVAYAGLCLGDSGANLAAIQSYEEPEDMQEQLANPEKINLRHKVIKFRAGGKEVPVHLTVTTFTRLRSYLRLREALRLRLGCQDISPMFIQTVYGLRARTEMPLGITPLGSNFTALLRRKFRFVGINLPAVTMQQLRVYKSGIVIREHNPKVAADMMGNSVSTAIRKYSKITEAESQSEVAPFLTSLTSVVRNRLEAEKLKSDTPLTAIPIGGCADHGHPRALTEEPLVRPDCKKTEGCFFCDKYHVHADEGDCIKLMSCRSVLERLTPGPGSTGAAERVYAVVIGRIGVLLNEMKRLNPEAHERARVAVEHEGRLSRYWSSKLQQLHLLGLLSPPNSRLHDAG</sequence>
<dbReference type="AlphaFoldDB" id="A0A6N1X6D0"/>
<proteinExistence type="predicted"/>
<evidence type="ECO:0000313" key="1">
    <source>
        <dbReference type="EMBL" id="QKV54914.1"/>
    </source>
</evidence>
<gene>
    <name evidence="1" type="ORF">HUK68_02680</name>
</gene>